<keyword evidence="2" id="KW-0808">Transferase</keyword>
<reference evidence="2 3" key="1">
    <citation type="submission" date="2024-09" db="EMBL/GenBank/DDBJ databases">
        <authorList>
            <person name="Makale K.P.P."/>
            <person name="Makhzoum A."/>
            <person name="Rantong G."/>
            <person name="Rahube T.O."/>
        </authorList>
    </citation>
    <scope>NUCLEOTIDE SEQUENCE [LARGE SCALE GENOMIC DNA]</scope>
    <source>
        <strain evidence="2 3">KM_D13</strain>
    </source>
</reference>
<name>A0ABV4V7V7_9BACL</name>
<dbReference type="RefSeq" id="WP_373956171.1">
    <property type="nucleotide sequence ID" value="NZ_JBHDLN010000019.1"/>
</dbReference>
<keyword evidence="2" id="KW-0489">Methyltransferase</keyword>
<dbReference type="Proteomes" id="UP001575622">
    <property type="component" value="Unassembled WGS sequence"/>
</dbReference>
<dbReference type="GO" id="GO:0008168">
    <property type="term" value="F:methyltransferase activity"/>
    <property type="evidence" value="ECO:0007669"/>
    <property type="project" value="UniProtKB-KW"/>
</dbReference>
<organism evidence="2 3">
    <name type="scientific">Paenibacillus oleatilyticus</name>
    <dbReference type="NCBI Taxonomy" id="2594886"/>
    <lineage>
        <taxon>Bacteria</taxon>
        <taxon>Bacillati</taxon>
        <taxon>Bacillota</taxon>
        <taxon>Bacilli</taxon>
        <taxon>Bacillales</taxon>
        <taxon>Paenibacillaceae</taxon>
        <taxon>Paenibacillus</taxon>
    </lineage>
</organism>
<dbReference type="PANTHER" id="PTHR40036:SF1">
    <property type="entry name" value="MACROCIN O-METHYLTRANSFERASE"/>
    <property type="match status" value="1"/>
</dbReference>
<dbReference type="Gene3D" id="3.40.50.150">
    <property type="entry name" value="Vaccinia Virus protein VP39"/>
    <property type="match status" value="1"/>
</dbReference>
<dbReference type="EMBL" id="JBHDLN010000019">
    <property type="protein sequence ID" value="MFB0846172.1"/>
    <property type="molecule type" value="Genomic_DNA"/>
</dbReference>
<dbReference type="GO" id="GO:0032259">
    <property type="term" value="P:methylation"/>
    <property type="evidence" value="ECO:0007669"/>
    <property type="project" value="UniProtKB-KW"/>
</dbReference>
<evidence type="ECO:0000313" key="3">
    <source>
        <dbReference type="Proteomes" id="UP001575622"/>
    </source>
</evidence>
<accession>A0ABV4V7V7</accession>
<comment type="caution">
    <text evidence="2">The sequence shown here is derived from an EMBL/GenBank/DDBJ whole genome shotgun (WGS) entry which is preliminary data.</text>
</comment>
<dbReference type="EC" id="2.1.1.-" evidence="2"/>
<dbReference type="InterPro" id="IPR029063">
    <property type="entry name" value="SAM-dependent_MTases_sf"/>
</dbReference>
<dbReference type="SUPFAM" id="SSF53335">
    <property type="entry name" value="S-adenosyl-L-methionine-dependent methyltransferases"/>
    <property type="match status" value="1"/>
</dbReference>
<dbReference type="InterPro" id="IPR054601">
    <property type="entry name" value="C2185-like_N"/>
</dbReference>
<protein>
    <submittedName>
        <fullName evidence="2">TylF/MycF/NovP-related O-methyltransferase</fullName>
        <ecNumber evidence="2">2.1.1.-</ecNumber>
    </submittedName>
</protein>
<dbReference type="InterPro" id="IPR008884">
    <property type="entry name" value="TylF_MeTrfase"/>
</dbReference>
<dbReference type="PANTHER" id="PTHR40036">
    <property type="entry name" value="MACROCIN O-METHYLTRANSFERASE"/>
    <property type="match status" value="1"/>
</dbReference>
<dbReference type="Pfam" id="PF05711">
    <property type="entry name" value="TylF"/>
    <property type="match status" value="1"/>
</dbReference>
<dbReference type="Pfam" id="PF22674">
    <property type="entry name" value="C2185-like_N"/>
    <property type="match status" value="1"/>
</dbReference>
<feature type="domain" description="C2185-like N-terminal" evidence="1">
    <location>
        <begin position="1"/>
        <end position="85"/>
    </location>
</feature>
<dbReference type="Gene3D" id="3.40.50.720">
    <property type="entry name" value="NAD(P)-binding Rossmann-like Domain"/>
    <property type="match status" value="1"/>
</dbReference>
<gene>
    <name evidence="2" type="ORF">ACEU3E_28660</name>
</gene>
<proteinExistence type="predicted"/>
<sequence>MYKVLVFGNGGLWSVIKDNIDFNKIKILAFINSDVQQNGKLFERTLIITPDKIKEYEYDYILLASGQYDELMKQLQYLDVPPDKIIAFKMNGSKPFIALQEDVNLKLRELGNHNKFNLFSKRRIDPFHLCNMNLIGRERRIDFDNSNTDYIRLSSLELIAEEIHLNNVVGNVAELGVYKGEFAKHINQIFPNKKLYLFDTFEGFDGRDVKYDINNKFSGETTQFSDTNINLVLNKMKYPENVMVKKGYFPETSIGLEDQFAFVSIDTDLYKPIYDGLTYFYPRLANGGYIFVHDYNNSIFKGAKEAVKRYCSENKIPYVPISDNLGTVVIAK</sequence>
<evidence type="ECO:0000313" key="2">
    <source>
        <dbReference type="EMBL" id="MFB0846172.1"/>
    </source>
</evidence>
<keyword evidence="3" id="KW-1185">Reference proteome</keyword>
<evidence type="ECO:0000259" key="1">
    <source>
        <dbReference type="Pfam" id="PF22674"/>
    </source>
</evidence>